<dbReference type="PANTHER" id="PTHR46598">
    <property type="entry name" value="BNAC05G43320D PROTEIN"/>
    <property type="match status" value="1"/>
</dbReference>
<evidence type="ECO:0000256" key="2">
    <source>
        <dbReference type="ARBA" id="ARBA00022737"/>
    </source>
</evidence>
<keyword evidence="2" id="KW-0677">Repeat</keyword>
<name>A0AAD6P3Q9_9ROSI</name>
<reference evidence="3 4" key="1">
    <citation type="journal article" date="2023" name="Int. J. Mol. Sci.">
        <title>De Novo Assembly and Annotation of 11 Diverse Shrub Willow (Salix) Genomes Reveals Novel Gene Organization in Sex-Linked Regions.</title>
        <authorList>
            <person name="Hyden B."/>
            <person name="Feng K."/>
            <person name="Yates T.B."/>
            <person name="Jawdy S."/>
            <person name="Cereghino C."/>
            <person name="Smart L.B."/>
            <person name="Muchero W."/>
        </authorList>
    </citation>
    <scope>NUCLEOTIDE SEQUENCE [LARGE SCALE GENOMIC DNA]</scope>
    <source>
        <tissue evidence="3">Shoot tip</tissue>
    </source>
</reference>
<protein>
    <recommendedName>
        <fullName evidence="5">Pentatricopeptide repeat-containing protein</fullName>
    </recommendedName>
</protein>
<dbReference type="PANTHER" id="PTHR46598:SF3">
    <property type="entry name" value="OS07G0495300 PROTEIN"/>
    <property type="match status" value="1"/>
</dbReference>
<proteinExistence type="inferred from homology"/>
<dbReference type="EMBL" id="JAPFFJ010000012">
    <property type="protein sequence ID" value="KAJ6415647.1"/>
    <property type="molecule type" value="Genomic_DNA"/>
</dbReference>
<evidence type="ECO:0008006" key="5">
    <source>
        <dbReference type="Google" id="ProtNLM"/>
    </source>
</evidence>
<dbReference type="InterPro" id="IPR002885">
    <property type="entry name" value="PPR_rpt"/>
</dbReference>
<gene>
    <name evidence="3" type="ORF">OIU84_004446</name>
</gene>
<organism evidence="3 4">
    <name type="scientific">Salix udensis</name>
    <dbReference type="NCBI Taxonomy" id="889485"/>
    <lineage>
        <taxon>Eukaryota</taxon>
        <taxon>Viridiplantae</taxon>
        <taxon>Streptophyta</taxon>
        <taxon>Embryophyta</taxon>
        <taxon>Tracheophyta</taxon>
        <taxon>Spermatophyta</taxon>
        <taxon>Magnoliopsida</taxon>
        <taxon>eudicotyledons</taxon>
        <taxon>Gunneridae</taxon>
        <taxon>Pentapetalae</taxon>
        <taxon>rosids</taxon>
        <taxon>fabids</taxon>
        <taxon>Malpighiales</taxon>
        <taxon>Salicaceae</taxon>
        <taxon>Saliceae</taxon>
        <taxon>Salix</taxon>
    </lineage>
</organism>
<dbReference type="NCBIfam" id="TIGR00756">
    <property type="entry name" value="PPR"/>
    <property type="match status" value="1"/>
</dbReference>
<comment type="similarity">
    <text evidence="1">Belongs to the PPR family. P subfamily.</text>
</comment>
<evidence type="ECO:0000313" key="4">
    <source>
        <dbReference type="Proteomes" id="UP001162972"/>
    </source>
</evidence>
<accession>A0AAD6P3Q9</accession>
<dbReference type="Pfam" id="PF01535">
    <property type="entry name" value="PPR"/>
    <property type="match status" value="2"/>
</dbReference>
<comment type="caution">
    <text evidence="3">The sequence shown here is derived from an EMBL/GenBank/DDBJ whole genome shotgun (WGS) entry which is preliminary data.</text>
</comment>
<dbReference type="AlphaFoldDB" id="A0AAD6P3Q9"/>
<evidence type="ECO:0000256" key="1">
    <source>
        <dbReference type="ARBA" id="ARBA00007626"/>
    </source>
</evidence>
<dbReference type="InterPro" id="IPR011990">
    <property type="entry name" value="TPR-like_helical_dom_sf"/>
</dbReference>
<keyword evidence="4" id="KW-1185">Reference proteome</keyword>
<dbReference type="Gene3D" id="1.25.40.10">
    <property type="entry name" value="Tetratricopeptide repeat domain"/>
    <property type="match status" value="1"/>
</dbReference>
<evidence type="ECO:0000313" key="3">
    <source>
        <dbReference type="EMBL" id="KAJ6415647.1"/>
    </source>
</evidence>
<dbReference type="Proteomes" id="UP001162972">
    <property type="component" value="Chromosome 3"/>
</dbReference>
<sequence>MDQEKRLLVPIGSNNLKTGLKIQVMPELFQMDSILRVKHKQELVMFRSGKLLLSNRALAKLVNGYRRHGRTTDLSKLLLCMQQDFNVLGQSRFCSDVISACIHLGWLEMAHDILDDMDAAGAPVGSTLHMALLTAYYSREMFKEAKALLRQMRKAGFVVDLSDEMVATSCLSGTANNASCLSNKSDLIDFLVPRNERGREGYPFHGL</sequence>